<evidence type="ECO:0000259" key="2">
    <source>
        <dbReference type="SMART" id="SM00471"/>
    </source>
</evidence>
<reference evidence="3" key="1">
    <citation type="journal article" date="2015" name="Nature">
        <title>Complex archaea that bridge the gap between prokaryotes and eukaryotes.</title>
        <authorList>
            <person name="Spang A."/>
            <person name="Saw J.H."/>
            <person name="Jorgensen S.L."/>
            <person name="Zaremba-Niedzwiedzka K."/>
            <person name="Martijn J."/>
            <person name="Lind A.E."/>
            <person name="van Eijk R."/>
            <person name="Schleper C."/>
            <person name="Guy L."/>
            <person name="Ettema T.J."/>
        </authorList>
    </citation>
    <scope>NUCLEOTIDE SEQUENCE</scope>
</reference>
<name>A0A0F9T0V0_9ZZZZ</name>
<dbReference type="Gene3D" id="1.10.3210.50">
    <property type="match status" value="1"/>
</dbReference>
<evidence type="ECO:0000256" key="1">
    <source>
        <dbReference type="SAM" id="Phobius"/>
    </source>
</evidence>
<keyword evidence="1" id="KW-1133">Transmembrane helix</keyword>
<dbReference type="EMBL" id="LAZR01000450">
    <property type="protein sequence ID" value="KKN68382.1"/>
    <property type="molecule type" value="Genomic_DNA"/>
</dbReference>
<sequence length="243" mass="27251">MFCKGGIKHGKVRIIYLFISFWNLIVPDAVLSPDLKILNSQCREFITSLVHADVAHDITHIERVVRVAIQLCNAEQANMSVVLPAAWMHDCVAVAKNHPDRAKASTMAADKALEFLKSINYDESLFDEIHHAIAAHSFSANIKIKTVEAQIVQDADRMDALGAIGVSRCMKVGGSISRLLYNPEDPFCVEREADDKKYTLDHFFIKLLHIADSMNTPSAKAEANRRTTYMHEFLEQLKSEIGE</sequence>
<dbReference type="CDD" id="cd00077">
    <property type="entry name" value="HDc"/>
    <property type="match status" value="1"/>
</dbReference>
<dbReference type="PANTHER" id="PTHR33594:SF1">
    <property type="entry name" value="HD_PDEASE DOMAIN-CONTAINING PROTEIN"/>
    <property type="match status" value="1"/>
</dbReference>
<dbReference type="SUPFAM" id="SSF109604">
    <property type="entry name" value="HD-domain/PDEase-like"/>
    <property type="match status" value="1"/>
</dbReference>
<dbReference type="InterPro" id="IPR003607">
    <property type="entry name" value="HD/PDEase_dom"/>
</dbReference>
<feature type="transmembrane region" description="Helical" evidence="1">
    <location>
        <begin position="12"/>
        <end position="31"/>
    </location>
</feature>
<keyword evidence="1" id="KW-0812">Transmembrane</keyword>
<feature type="domain" description="HD/PDEase" evidence="2">
    <location>
        <begin position="53"/>
        <end position="170"/>
    </location>
</feature>
<evidence type="ECO:0000313" key="3">
    <source>
        <dbReference type="EMBL" id="KKN68382.1"/>
    </source>
</evidence>
<dbReference type="Pfam" id="PF01966">
    <property type="entry name" value="HD"/>
    <property type="match status" value="1"/>
</dbReference>
<proteinExistence type="predicted"/>
<accession>A0A0F9T0V0</accession>
<protein>
    <recommendedName>
        <fullName evidence="2">HD/PDEase domain-containing protein</fullName>
    </recommendedName>
</protein>
<keyword evidence="1" id="KW-0472">Membrane</keyword>
<dbReference type="SMART" id="SM00471">
    <property type="entry name" value="HDc"/>
    <property type="match status" value="1"/>
</dbReference>
<gene>
    <name evidence="3" type="ORF">LCGC14_0451720</name>
</gene>
<organism evidence="3">
    <name type="scientific">marine sediment metagenome</name>
    <dbReference type="NCBI Taxonomy" id="412755"/>
    <lineage>
        <taxon>unclassified sequences</taxon>
        <taxon>metagenomes</taxon>
        <taxon>ecological metagenomes</taxon>
    </lineage>
</organism>
<dbReference type="AlphaFoldDB" id="A0A0F9T0V0"/>
<comment type="caution">
    <text evidence="3">The sequence shown here is derived from an EMBL/GenBank/DDBJ whole genome shotgun (WGS) entry which is preliminary data.</text>
</comment>
<dbReference type="InterPro" id="IPR006674">
    <property type="entry name" value="HD_domain"/>
</dbReference>
<dbReference type="PANTHER" id="PTHR33594">
    <property type="entry name" value="SUPERFAMILY HYDROLASE, PUTATIVE (AFU_ORTHOLOGUE AFUA_1G03035)-RELATED"/>
    <property type="match status" value="1"/>
</dbReference>